<dbReference type="Proteomes" id="UP000271624">
    <property type="component" value="Unassembled WGS sequence"/>
</dbReference>
<evidence type="ECO:0008006" key="3">
    <source>
        <dbReference type="Google" id="ProtNLM"/>
    </source>
</evidence>
<accession>A0A3S1CCG4</accession>
<protein>
    <recommendedName>
        <fullName evidence="3">DUF5615 domain-containing protein</fullName>
    </recommendedName>
</protein>
<sequence>MGWRGVKDRELLALAQAHPFDVFITADKNLPYQQNLHGLTLRIIVLNVYSTRPDSLLPLISQISNILKSLASGSVTLINDAGEVRLFEQNIE</sequence>
<gene>
    <name evidence="1" type="ORF">DSM106972_046700</name>
</gene>
<dbReference type="AlphaFoldDB" id="A0A3S1CCG4"/>
<name>A0A3S1CCG4_9CYAN</name>
<reference evidence="1" key="1">
    <citation type="submission" date="2018-12" db="EMBL/GenBank/DDBJ databases">
        <authorList>
            <person name="Will S."/>
            <person name="Neumann-Schaal M."/>
            <person name="Henke P."/>
        </authorList>
    </citation>
    <scope>NUCLEOTIDE SEQUENCE</scope>
    <source>
        <strain evidence="1">PCC 7102</strain>
    </source>
</reference>
<comment type="caution">
    <text evidence="1">The sequence shown here is derived from an EMBL/GenBank/DDBJ whole genome shotgun (WGS) entry which is preliminary data.</text>
</comment>
<dbReference type="EMBL" id="RSCL01000011">
    <property type="protein sequence ID" value="RUT04442.1"/>
    <property type="molecule type" value="Genomic_DNA"/>
</dbReference>
<organism evidence="1 2">
    <name type="scientific">Dulcicalothrix desertica PCC 7102</name>
    <dbReference type="NCBI Taxonomy" id="232991"/>
    <lineage>
        <taxon>Bacteria</taxon>
        <taxon>Bacillati</taxon>
        <taxon>Cyanobacteriota</taxon>
        <taxon>Cyanophyceae</taxon>
        <taxon>Nostocales</taxon>
        <taxon>Calotrichaceae</taxon>
        <taxon>Dulcicalothrix</taxon>
    </lineage>
</organism>
<keyword evidence="2" id="KW-1185">Reference proteome</keyword>
<evidence type="ECO:0000313" key="1">
    <source>
        <dbReference type="EMBL" id="RUT04442.1"/>
    </source>
</evidence>
<reference evidence="1" key="2">
    <citation type="journal article" date="2019" name="Genome Biol. Evol.">
        <title>Day and night: Metabolic profiles and evolutionary relationships of six axenic non-marine cyanobacteria.</title>
        <authorList>
            <person name="Will S.E."/>
            <person name="Henke P."/>
            <person name="Boedeker C."/>
            <person name="Huang S."/>
            <person name="Brinkmann H."/>
            <person name="Rohde M."/>
            <person name="Jarek M."/>
            <person name="Friedl T."/>
            <person name="Seufert S."/>
            <person name="Schumacher M."/>
            <person name="Overmann J."/>
            <person name="Neumann-Schaal M."/>
            <person name="Petersen J."/>
        </authorList>
    </citation>
    <scope>NUCLEOTIDE SEQUENCE [LARGE SCALE GENOMIC DNA]</scope>
    <source>
        <strain evidence="1">PCC 7102</strain>
    </source>
</reference>
<evidence type="ECO:0000313" key="2">
    <source>
        <dbReference type="Proteomes" id="UP000271624"/>
    </source>
</evidence>
<proteinExistence type="predicted"/>